<dbReference type="WBParaSite" id="sdigi.contig1003.g10104.t1">
    <property type="protein sequence ID" value="sdigi.contig1003.g10104.t1"/>
    <property type="gene ID" value="sdigi.contig1003.g10104"/>
</dbReference>
<reference evidence="2" key="1">
    <citation type="submission" date="2022-11" db="UniProtKB">
        <authorList>
            <consortium name="WormBaseParasite"/>
        </authorList>
    </citation>
    <scope>IDENTIFICATION</scope>
</reference>
<name>A0A915PCK2_9BILA</name>
<accession>A0A915PCK2</accession>
<organism evidence="1 2">
    <name type="scientific">Setaria digitata</name>
    <dbReference type="NCBI Taxonomy" id="48799"/>
    <lineage>
        <taxon>Eukaryota</taxon>
        <taxon>Metazoa</taxon>
        <taxon>Ecdysozoa</taxon>
        <taxon>Nematoda</taxon>
        <taxon>Chromadorea</taxon>
        <taxon>Rhabditida</taxon>
        <taxon>Spirurina</taxon>
        <taxon>Spiruromorpha</taxon>
        <taxon>Filarioidea</taxon>
        <taxon>Setariidae</taxon>
        <taxon>Setaria</taxon>
    </lineage>
</organism>
<evidence type="ECO:0000313" key="2">
    <source>
        <dbReference type="WBParaSite" id="sdigi.contig1003.g10104.t1"/>
    </source>
</evidence>
<keyword evidence="1" id="KW-1185">Reference proteome</keyword>
<dbReference type="Proteomes" id="UP000887581">
    <property type="component" value="Unplaced"/>
</dbReference>
<evidence type="ECO:0000313" key="1">
    <source>
        <dbReference type="Proteomes" id="UP000887581"/>
    </source>
</evidence>
<sequence>MVKLELIRCRVEDRTHGLKCLIKRKATWEKLLDHSQVLNQQLLNFSLTKNIMPSSRSGQIRKNYWIKNMVSNRVSVAPKCVANEKFYVQYEIRYLKLGRLSGGQSNLFDRKLDTK</sequence>
<proteinExistence type="predicted"/>
<protein>
    <submittedName>
        <fullName evidence="2">Uncharacterized protein</fullName>
    </submittedName>
</protein>
<dbReference type="AlphaFoldDB" id="A0A915PCK2"/>